<evidence type="ECO:0000313" key="3">
    <source>
        <dbReference type="Proteomes" id="UP000050786"/>
    </source>
</evidence>
<organism evidence="2 3">
    <name type="scientific">Ruegeria atlantica</name>
    <dbReference type="NCBI Taxonomy" id="81569"/>
    <lineage>
        <taxon>Bacteria</taxon>
        <taxon>Pseudomonadati</taxon>
        <taxon>Pseudomonadota</taxon>
        <taxon>Alphaproteobacteria</taxon>
        <taxon>Rhodobacterales</taxon>
        <taxon>Roseobacteraceae</taxon>
        <taxon>Ruegeria</taxon>
    </lineage>
</organism>
<dbReference type="EMBL" id="CYPS01000007">
    <property type="protein sequence ID" value="CUH41267.1"/>
    <property type="molecule type" value="Genomic_DNA"/>
</dbReference>
<keyword evidence="1" id="KW-1133">Transmembrane helix</keyword>
<name>A0A0P1EKS9_9RHOB</name>
<feature type="transmembrane region" description="Helical" evidence="1">
    <location>
        <begin position="108"/>
        <end position="125"/>
    </location>
</feature>
<reference evidence="3" key="1">
    <citation type="submission" date="2015-09" db="EMBL/GenBank/DDBJ databases">
        <authorList>
            <person name="Rodrigo-Torres L."/>
            <person name="Arahal D.R."/>
        </authorList>
    </citation>
    <scope>NUCLEOTIDE SEQUENCE [LARGE SCALE GENOMIC DNA]</scope>
    <source>
        <strain evidence="3">CECT 4293</strain>
    </source>
</reference>
<feature type="transmembrane region" description="Helical" evidence="1">
    <location>
        <begin position="15"/>
        <end position="34"/>
    </location>
</feature>
<sequence>MNNSLSYPHHGSRILLFWCAAMLVYFLMVFGSLADIERITGVRAFDMRPNGYSYADALALISALGEEGRRVYLAMQIPLDTMYPALLAISSASSLYWLSQSFGSTARWYRAVAAVAYLAAIADYAENGLIVWMLNAGLGVPEALVTAASLASVSKSIFSTVVFTTLLIALAEFAIRRIRQRPKVS</sequence>
<protein>
    <submittedName>
        <fullName evidence="2">Uncharacterized protein</fullName>
    </submittedName>
</protein>
<accession>A0A0P1EKS9</accession>
<proteinExistence type="predicted"/>
<gene>
    <name evidence="2" type="ORF">RUM4293_00135</name>
</gene>
<dbReference type="Proteomes" id="UP000050786">
    <property type="component" value="Unassembled WGS sequence"/>
</dbReference>
<keyword evidence="1" id="KW-0472">Membrane</keyword>
<dbReference type="RefSeq" id="WP_145975747.1">
    <property type="nucleotide sequence ID" value="NZ_CYPS01000007.1"/>
</dbReference>
<feature type="transmembrane region" description="Helical" evidence="1">
    <location>
        <begin position="157"/>
        <end position="175"/>
    </location>
</feature>
<keyword evidence="1" id="KW-0812">Transmembrane</keyword>
<keyword evidence="3" id="KW-1185">Reference proteome</keyword>
<evidence type="ECO:0000313" key="2">
    <source>
        <dbReference type="EMBL" id="CUH41267.1"/>
    </source>
</evidence>
<dbReference type="AlphaFoldDB" id="A0A0P1EKS9"/>
<evidence type="ECO:0000256" key="1">
    <source>
        <dbReference type="SAM" id="Phobius"/>
    </source>
</evidence>